<dbReference type="GO" id="GO:0012505">
    <property type="term" value="C:endomembrane system"/>
    <property type="evidence" value="ECO:0007669"/>
    <property type="project" value="UniProtKB-SubCell"/>
</dbReference>
<dbReference type="InterPro" id="IPR038578">
    <property type="entry name" value="GT29-like_sf"/>
</dbReference>
<dbReference type="RefSeq" id="WP_139241601.1">
    <property type="nucleotide sequence ID" value="NZ_FQWD01000005.1"/>
</dbReference>
<organism evidence="9 10">
    <name type="scientific">Marisediminitalea aggregata</name>
    <dbReference type="NCBI Taxonomy" id="634436"/>
    <lineage>
        <taxon>Bacteria</taxon>
        <taxon>Pseudomonadati</taxon>
        <taxon>Pseudomonadota</taxon>
        <taxon>Gammaproteobacteria</taxon>
        <taxon>Alteromonadales</taxon>
        <taxon>Alteromonadaceae</taxon>
        <taxon>Marisediminitalea</taxon>
    </lineage>
</organism>
<dbReference type="STRING" id="634436.SAMN05216361_3205"/>
<sequence>MKDSNYDFLSRHYSLFNMLDKVRFYKAIWSNNDELLNAKLEDTFLTLADAVKNKHIAVVGNARSLCTTSYGRAIDSKDIVIRINRAPMFSEFSHGTKTDWLALATTIEKRHFESLSTKKLIWMSHKRKRLKQWMMEKPLYLFPQELYAEIKQSIGAPPSTGLMMLYWLSKTSFASLNIYGFDFFKSLSLTGSRTEDQVPHDFKAEQDWFNSIKNSRNNIYFYN</sequence>
<evidence type="ECO:0000256" key="6">
    <source>
        <dbReference type="ARBA" id="ARBA00022989"/>
    </source>
</evidence>
<evidence type="ECO:0000256" key="7">
    <source>
        <dbReference type="ARBA" id="ARBA00023136"/>
    </source>
</evidence>
<dbReference type="OrthoDB" id="5123492at2"/>
<dbReference type="Pfam" id="PF00777">
    <property type="entry name" value="Glyco_transf_29"/>
    <property type="match status" value="1"/>
</dbReference>
<gene>
    <name evidence="9" type="ORF">SAMN05216361_3205</name>
</gene>
<dbReference type="GO" id="GO:0008373">
    <property type="term" value="F:sialyltransferase activity"/>
    <property type="evidence" value="ECO:0007669"/>
    <property type="project" value="InterPro"/>
</dbReference>
<evidence type="ECO:0000256" key="1">
    <source>
        <dbReference type="ARBA" id="ARBA00004167"/>
    </source>
</evidence>
<name>A0A1M5NEU9_9ALTE</name>
<evidence type="ECO:0000256" key="3">
    <source>
        <dbReference type="ARBA" id="ARBA00022676"/>
    </source>
</evidence>
<dbReference type="InterPro" id="IPR001675">
    <property type="entry name" value="Glyco_trans_29"/>
</dbReference>
<evidence type="ECO:0000313" key="9">
    <source>
        <dbReference type="EMBL" id="SHG88041.1"/>
    </source>
</evidence>
<evidence type="ECO:0000256" key="2">
    <source>
        <dbReference type="ARBA" id="ARBA00004308"/>
    </source>
</evidence>
<proteinExistence type="predicted"/>
<comment type="subcellular location">
    <subcellularLocation>
        <location evidence="2">Endomembrane system</location>
    </subcellularLocation>
    <subcellularLocation>
        <location evidence="1">Membrane</location>
        <topology evidence="1">Single-pass membrane protein</topology>
    </subcellularLocation>
</comment>
<protein>
    <submittedName>
        <fullName evidence="9">Glycosyltransferase family 29 (Sialyltransferase)</fullName>
    </submittedName>
</protein>
<evidence type="ECO:0000256" key="5">
    <source>
        <dbReference type="ARBA" id="ARBA00022692"/>
    </source>
</evidence>
<keyword evidence="10" id="KW-1185">Reference proteome</keyword>
<evidence type="ECO:0000313" key="10">
    <source>
        <dbReference type="Proteomes" id="UP000184520"/>
    </source>
</evidence>
<keyword evidence="7" id="KW-0472">Membrane</keyword>
<dbReference type="AlphaFoldDB" id="A0A1M5NEU9"/>
<evidence type="ECO:0000256" key="8">
    <source>
        <dbReference type="ARBA" id="ARBA00023180"/>
    </source>
</evidence>
<accession>A0A1M5NEU9</accession>
<keyword evidence="5" id="KW-0812">Transmembrane</keyword>
<reference evidence="10" key="1">
    <citation type="submission" date="2016-11" db="EMBL/GenBank/DDBJ databases">
        <authorList>
            <person name="Varghese N."/>
            <person name="Submissions S."/>
        </authorList>
    </citation>
    <scope>NUCLEOTIDE SEQUENCE [LARGE SCALE GENOMIC DNA]</scope>
    <source>
        <strain evidence="10">CGMCC 1.8995</strain>
    </source>
</reference>
<dbReference type="EMBL" id="FQWD01000005">
    <property type="protein sequence ID" value="SHG88041.1"/>
    <property type="molecule type" value="Genomic_DNA"/>
</dbReference>
<dbReference type="Gene3D" id="3.90.1480.20">
    <property type="entry name" value="Glycosyl transferase family 29"/>
    <property type="match status" value="1"/>
</dbReference>
<keyword evidence="3 9" id="KW-0328">Glycosyltransferase</keyword>
<dbReference type="Proteomes" id="UP000184520">
    <property type="component" value="Unassembled WGS sequence"/>
</dbReference>
<dbReference type="GO" id="GO:0016020">
    <property type="term" value="C:membrane"/>
    <property type="evidence" value="ECO:0007669"/>
    <property type="project" value="UniProtKB-SubCell"/>
</dbReference>
<keyword evidence="8" id="KW-0325">Glycoprotein</keyword>
<keyword evidence="4 9" id="KW-0808">Transferase</keyword>
<keyword evidence="6" id="KW-1133">Transmembrane helix</keyword>
<evidence type="ECO:0000256" key="4">
    <source>
        <dbReference type="ARBA" id="ARBA00022679"/>
    </source>
</evidence>